<feature type="transmembrane region" description="Helical" evidence="15">
    <location>
        <begin position="529"/>
        <end position="551"/>
    </location>
</feature>
<feature type="region of interest" description="Disordered" evidence="14">
    <location>
        <begin position="838"/>
        <end position="868"/>
    </location>
</feature>
<keyword evidence="5" id="KW-0107">Calcium channel</keyword>
<feature type="domain" description="Ion transport" evidence="16">
    <location>
        <begin position="525"/>
        <end position="756"/>
    </location>
</feature>
<keyword evidence="12" id="KW-0407">Ion channel</keyword>
<evidence type="ECO:0000313" key="18">
    <source>
        <dbReference type="WBParaSite" id="Pan_g20267.t1"/>
    </source>
</evidence>
<dbReference type="Gene3D" id="1.25.40.20">
    <property type="entry name" value="Ankyrin repeat-containing domain"/>
    <property type="match status" value="1"/>
</dbReference>
<dbReference type="WBParaSite" id="Pan_g20267.t1">
    <property type="protein sequence ID" value="Pan_g20267.t1"/>
    <property type="gene ID" value="Pan_g20267"/>
</dbReference>
<evidence type="ECO:0000256" key="6">
    <source>
        <dbReference type="ARBA" id="ARBA00022692"/>
    </source>
</evidence>
<keyword evidence="17" id="KW-1185">Reference proteome</keyword>
<dbReference type="PROSITE" id="PS50297">
    <property type="entry name" value="ANK_REP_REGION"/>
    <property type="match status" value="2"/>
</dbReference>
<keyword evidence="7" id="KW-0677">Repeat</keyword>
<dbReference type="Pfam" id="PF00520">
    <property type="entry name" value="Ion_trans"/>
    <property type="match status" value="1"/>
</dbReference>
<evidence type="ECO:0000256" key="12">
    <source>
        <dbReference type="ARBA" id="ARBA00023303"/>
    </source>
</evidence>
<feature type="transmembrane region" description="Helical" evidence="15">
    <location>
        <begin position="645"/>
        <end position="666"/>
    </location>
</feature>
<keyword evidence="4" id="KW-0109">Calcium transport</keyword>
<accession>A0A7E4VGL2</accession>
<dbReference type="GO" id="GO:0005262">
    <property type="term" value="F:calcium channel activity"/>
    <property type="evidence" value="ECO:0007669"/>
    <property type="project" value="UniProtKB-KW"/>
</dbReference>
<evidence type="ECO:0000256" key="7">
    <source>
        <dbReference type="ARBA" id="ARBA00022737"/>
    </source>
</evidence>
<dbReference type="FunFam" id="1.25.40.20:FF:000181">
    <property type="entry name" value="Nanchung, isoform A"/>
    <property type="match status" value="1"/>
</dbReference>
<feature type="transmembrane region" description="Helical" evidence="15">
    <location>
        <begin position="572"/>
        <end position="590"/>
    </location>
</feature>
<name>A0A7E4VGL2_PANRE</name>
<dbReference type="InterPro" id="IPR024862">
    <property type="entry name" value="TRPV"/>
</dbReference>
<evidence type="ECO:0000256" key="13">
    <source>
        <dbReference type="PROSITE-ProRule" id="PRU00023"/>
    </source>
</evidence>
<evidence type="ECO:0000256" key="15">
    <source>
        <dbReference type="SAM" id="Phobius"/>
    </source>
</evidence>
<reference evidence="17" key="1">
    <citation type="journal article" date="2013" name="Genetics">
        <title>The draft genome and transcriptome of Panagrellus redivivus are shaped by the harsh demands of a free-living lifestyle.</title>
        <authorList>
            <person name="Srinivasan J."/>
            <person name="Dillman A.R."/>
            <person name="Macchietto M.G."/>
            <person name="Heikkinen L."/>
            <person name="Lakso M."/>
            <person name="Fracchia K.M."/>
            <person name="Antoshechkin I."/>
            <person name="Mortazavi A."/>
            <person name="Wong G."/>
            <person name="Sternberg P.W."/>
        </authorList>
    </citation>
    <scope>NUCLEOTIDE SEQUENCE [LARGE SCALE GENOMIC DNA]</scope>
    <source>
        <strain evidence="17">MT8872</strain>
    </source>
</reference>
<keyword evidence="11 15" id="KW-0472">Membrane</keyword>
<evidence type="ECO:0000256" key="1">
    <source>
        <dbReference type="ARBA" id="ARBA00004651"/>
    </source>
</evidence>
<evidence type="ECO:0000256" key="5">
    <source>
        <dbReference type="ARBA" id="ARBA00022673"/>
    </source>
</evidence>
<keyword evidence="2" id="KW-0813">Transport</keyword>
<evidence type="ECO:0000259" key="16">
    <source>
        <dbReference type="Pfam" id="PF00520"/>
    </source>
</evidence>
<dbReference type="PROSITE" id="PS50088">
    <property type="entry name" value="ANK_REPEAT"/>
    <property type="match status" value="2"/>
</dbReference>
<feature type="repeat" description="ANK" evidence="13">
    <location>
        <begin position="299"/>
        <end position="331"/>
    </location>
</feature>
<feature type="transmembrane region" description="Helical" evidence="15">
    <location>
        <begin position="596"/>
        <end position="617"/>
    </location>
</feature>
<evidence type="ECO:0000256" key="3">
    <source>
        <dbReference type="ARBA" id="ARBA00022475"/>
    </source>
</evidence>
<evidence type="ECO:0000256" key="4">
    <source>
        <dbReference type="ARBA" id="ARBA00022568"/>
    </source>
</evidence>
<dbReference type="Proteomes" id="UP000492821">
    <property type="component" value="Unassembled WGS sequence"/>
</dbReference>
<reference evidence="18" key="2">
    <citation type="submission" date="2020-10" db="UniProtKB">
        <authorList>
            <consortium name="WormBaseParasite"/>
        </authorList>
    </citation>
    <scope>IDENTIFICATION</scope>
</reference>
<evidence type="ECO:0000256" key="8">
    <source>
        <dbReference type="ARBA" id="ARBA00022837"/>
    </source>
</evidence>
<feature type="repeat" description="ANK" evidence="13">
    <location>
        <begin position="198"/>
        <end position="230"/>
    </location>
</feature>
<keyword evidence="3" id="KW-1003">Cell membrane</keyword>
<keyword evidence="9 15" id="KW-1133">Transmembrane helix</keyword>
<keyword evidence="8" id="KW-0106">Calcium</keyword>
<keyword evidence="13" id="KW-0040">ANK repeat</keyword>
<organism evidence="17 18">
    <name type="scientific">Panagrellus redivivus</name>
    <name type="common">Microworm</name>
    <dbReference type="NCBI Taxonomy" id="6233"/>
    <lineage>
        <taxon>Eukaryota</taxon>
        <taxon>Metazoa</taxon>
        <taxon>Ecdysozoa</taxon>
        <taxon>Nematoda</taxon>
        <taxon>Chromadorea</taxon>
        <taxon>Rhabditida</taxon>
        <taxon>Tylenchina</taxon>
        <taxon>Panagrolaimomorpha</taxon>
        <taxon>Panagrolaimoidea</taxon>
        <taxon>Panagrolaimidae</taxon>
        <taxon>Panagrellus</taxon>
    </lineage>
</organism>
<feature type="transmembrane region" description="Helical" evidence="15">
    <location>
        <begin position="720"/>
        <end position="744"/>
    </location>
</feature>
<evidence type="ECO:0000256" key="11">
    <source>
        <dbReference type="ARBA" id="ARBA00023136"/>
    </source>
</evidence>
<dbReference type="AlphaFoldDB" id="A0A7E4VGL2"/>
<dbReference type="PANTHER" id="PTHR10582:SF30">
    <property type="entry name" value="ION TRANSPORT DOMAIN-CONTAINING PROTEIN"/>
    <property type="match status" value="1"/>
</dbReference>
<evidence type="ECO:0000256" key="2">
    <source>
        <dbReference type="ARBA" id="ARBA00022448"/>
    </source>
</evidence>
<dbReference type="GO" id="GO:0005886">
    <property type="term" value="C:plasma membrane"/>
    <property type="evidence" value="ECO:0007669"/>
    <property type="project" value="UniProtKB-SubCell"/>
</dbReference>
<sequence length="868" mass="99120">MGLTESKNANEADKVGAGGRVEDDREYKIYTLVSTNSNDGELLGLMRYAMQTGDDSFIESFFDAKMKDFMYNGGKGRLESVAELVKLRNKERNAMLGTFSRKKGKGKSGPNILDDFDQEGNQGDLKKALKLLDGGKSGKGELKYREIVWKLDERGRMGENIVGACLMQGSALHTTLAIKILTTFPKIVNDIFISEDYYGLSHLHQAIVNEDPYMTNYLLQHGADVHQRCYGAFFCADDQKQGRTDSLEHEYVDLPAKTSYEGRMYFGEYPLSFAACANQKDCYRLLIAKKANPNQKDTNGNTVLHMTVIHENLEMLKLAYDTGAKLQVMNNENLTPLTLAAKIAKKKMFEQILRLESTVVWTYGEASSIAYPLAKIDTINQETGALNEDSALFLAAYGETNNHLEMLDGLLEQLLQAKWNSFARRRWAISLSCFVFYCCFVFVAFMSRPFSMTTSVITDGKIVYNEGHTYLDNETYAVLLYSDPTAAQTLVSVAPPEDIAPPKAWSTGQDYGEMRCHLNNYFFYGWQGYVRLVSEAIVLASAIFQVISEIFEIRSIGRVRWWQVLRSFAFKILYRVSLILVLLIIPMRLLCPFSDVFLLLDNMISLIVVILTSMHFLFYSRAIKFVGPFVVMVYTIFLRDMTRFLLIYAVFLFGFSQGFYIVFIACERARSQASNGTVAEKSNILSSPIEAMLRLFICTIGEFTVFYRELNGCEDKNMSIMGKIIFIIYELVVSMTQFNMLIAMMTRTYDLIYRTQKEYKRQWAQVILMTELSLPPKDRLMSLLKYSRPIGTDKRKRAFVVTNRGDTLSDSEKLMREQQLNAMREEKRMLLKRRLRDIHHTGKQDGTKSSMRPGTAYMSTPMPPRWND</sequence>
<proteinExistence type="predicted"/>
<dbReference type="Pfam" id="PF12796">
    <property type="entry name" value="Ank_2"/>
    <property type="match status" value="1"/>
</dbReference>
<dbReference type="InterPro" id="IPR036770">
    <property type="entry name" value="Ankyrin_rpt-contain_sf"/>
</dbReference>
<comment type="subcellular location">
    <subcellularLocation>
        <location evidence="1">Cell membrane</location>
        <topology evidence="1">Multi-pass membrane protein</topology>
    </subcellularLocation>
</comment>
<dbReference type="SMART" id="SM00248">
    <property type="entry name" value="ANK"/>
    <property type="match status" value="5"/>
</dbReference>
<feature type="transmembrane region" description="Helical" evidence="15">
    <location>
        <begin position="427"/>
        <end position="446"/>
    </location>
</feature>
<evidence type="ECO:0000256" key="14">
    <source>
        <dbReference type="SAM" id="MobiDB-lite"/>
    </source>
</evidence>
<feature type="region of interest" description="Disordered" evidence="14">
    <location>
        <begin position="100"/>
        <end position="119"/>
    </location>
</feature>
<evidence type="ECO:0000256" key="10">
    <source>
        <dbReference type="ARBA" id="ARBA00023065"/>
    </source>
</evidence>
<dbReference type="PANTHER" id="PTHR10582">
    <property type="entry name" value="TRANSIENT RECEPTOR POTENTIAL ION CHANNEL PROTEIN"/>
    <property type="match status" value="1"/>
</dbReference>
<keyword evidence="10" id="KW-0406">Ion transport</keyword>
<protein>
    <submittedName>
        <fullName evidence="18">Ion_trans domain-containing protein</fullName>
    </submittedName>
</protein>
<evidence type="ECO:0000256" key="9">
    <source>
        <dbReference type="ARBA" id="ARBA00022989"/>
    </source>
</evidence>
<dbReference type="InterPro" id="IPR002110">
    <property type="entry name" value="Ankyrin_rpt"/>
</dbReference>
<dbReference type="SUPFAM" id="SSF48403">
    <property type="entry name" value="Ankyrin repeat"/>
    <property type="match status" value="1"/>
</dbReference>
<keyword evidence="6 15" id="KW-0812">Transmembrane</keyword>
<dbReference type="InterPro" id="IPR005821">
    <property type="entry name" value="Ion_trans_dom"/>
</dbReference>
<evidence type="ECO:0000313" key="17">
    <source>
        <dbReference type="Proteomes" id="UP000492821"/>
    </source>
</evidence>
<dbReference type="GO" id="GO:0098703">
    <property type="term" value="P:calcium ion import across plasma membrane"/>
    <property type="evidence" value="ECO:0007669"/>
    <property type="project" value="TreeGrafter"/>
</dbReference>